<gene>
    <name evidence="2" type="ORF">FXF47_04665</name>
</gene>
<feature type="transmembrane region" description="Helical" evidence="1">
    <location>
        <begin position="45"/>
        <end position="70"/>
    </location>
</feature>
<keyword evidence="1" id="KW-0812">Transmembrane</keyword>
<keyword evidence="3" id="KW-1185">Reference proteome</keyword>
<comment type="caution">
    <text evidence="2">The sequence shown here is derived from an EMBL/GenBank/DDBJ whole genome shotgun (WGS) entry which is preliminary data.</text>
</comment>
<dbReference type="AlphaFoldDB" id="A0A5D0MHF3"/>
<evidence type="ECO:0000313" key="2">
    <source>
        <dbReference type="EMBL" id="TYB31305.1"/>
    </source>
</evidence>
<dbReference type="EMBL" id="VSIX01000040">
    <property type="protein sequence ID" value="TYB31305.1"/>
    <property type="molecule type" value="Genomic_DNA"/>
</dbReference>
<name>A0A5D0MHF3_9BACT</name>
<proteinExistence type="predicted"/>
<evidence type="ECO:0000313" key="3">
    <source>
        <dbReference type="Proteomes" id="UP000324143"/>
    </source>
</evidence>
<evidence type="ECO:0000256" key="1">
    <source>
        <dbReference type="SAM" id="Phobius"/>
    </source>
</evidence>
<feature type="transmembrane region" description="Helical" evidence="1">
    <location>
        <begin position="6"/>
        <end position="25"/>
    </location>
</feature>
<sequence length="229" mass="27702">MKFDYRFYIISLILILFTLYFLYLIIKQFFKVNKKKIKRFQKNSFIKNIIFLLLFFVFLFLSTTMIFFFLSLKSYNVFTHEKDVARIRCVNINNKGSLMEISVEPIDENIRKVQNKKIRGDLWAVDSYILKWHPLMNLLGFKTHYKILSVYGKYEDVEKERNKKHDVLLLAKRNDNKYWIKLLKNDKNLFFIKSVYGSSIFQYPSKEKEFLLKISRTGLTLEKRGDYKN</sequence>
<keyword evidence="1" id="KW-1133">Transmembrane helix</keyword>
<protein>
    <submittedName>
        <fullName evidence="2">Uncharacterized protein</fullName>
    </submittedName>
</protein>
<keyword evidence="1" id="KW-0472">Membrane</keyword>
<reference evidence="2" key="1">
    <citation type="submission" date="2019-08" db="EMBL/GenBank/DDBJ databases">
        <title>Genomic characterization of a novel candidate phylum (ARYD3) from a high temperature, high salinity tertiary oil reservoir in north central Oklahoma, USA.</title>
        <authorList>
            <person name="Youssef N.H."/>
            <person name="Yadav A."/>
            <person name="Elshahed M.S."/>
        </authorList>
    </citation>
    <scope>NUCLEOTIDE SEQUENCE [LARGE SCALE GENOMIC DNA]</scope>
    <source>
        <strain evidence="2">ARYD3</strain>
    </source>
</reference>
<organism evidence="2 3">
    <name type="scientific">Candidatus Mcinerneyibacterium aminivorans</name>
    <dbReference type="NCBI Taxonomy" id="2703815"/>
    <lineage>
        <taxon>Bacteria</taxon>
        <taxon>Candidatus Macinerneyibacteriota</taxon>
        <taxon>Candidatus Mcinerneyibacteria</taxon>
        <taxon>Candidatus Mcinerneyibacteriales</taxon>
        <taxon>Candidatus Mcinerneyibacteriaceae</taxon>
        <taxon>Candidatus Mcinerneyibacterium</taxon>
    </lineage>
</organism>
<dbReference type="Proteomes" id="UP000324143">
    <property type="component" value="Unassembled WGS sequence"/>
</dbReference>
<accession>A0A5D0MHF3</accession>